<dbReference type="EMBL" id="BARS01003791">
    <property type="protein sequence ID" value="GAF68490.1"/>
    <property type="molecule type" value="Genomic_DNA"/>
</dbReference>
<accession>X0SXI0</accession>
<proteinExistence type="predicted"/>
<name>X0SXI0_9ZZZZ</name>
<evidence type="ECO:0000313" key="1">
    <source>
        <dbReference type="EMBL" id="GAF68490.1"/>
    </source>
</evidence>
<comment type="caution">
    <text evidence="1">The sequence shown here is derived from an EMBL/GenBank/DDBJ whole genome shotgun (WGS) entry which is preliminary data.</text>
</comment>
<reference evidence="1" key="1">
    <citation type="journal article" date="2014" name="Front. Microbiol.">
        <title>High frequency of phylogenetically diverse reductive dehalogenase-homologous genes in deep subseafloor sedimentary metagenomes.</title>
        <authorList>
            <person name="Kawai M."/>
            <person name="Futagami T."/>
            <person name="Toyoda A."/>
            <person name="Takaki Y."/>
            <person name="Nishi S."/>
            <person name="Hori S."/>
            <person name="Arai W."/>
            <person name="Tsubouchi T."/>
            <person name="Morono Y."/>
            <person name="Uchiyama I."/>
            <person name="Ito T."/>
            <person name="Fujiyama A."/>
            <person name="Inagaki F."/>
            <person name="Takami H."/>
        </authorList>
    </citation>
    <scope>NUCLEOTIDE SEQUENCE</scope>
    <source>
        <strain evidence="1">Expedition CK06-06</strain>
    </source>
</reference>
<dbReference type="AlphaFoldDB" id="X0SXI0"/>
<protein>
    <submittedName>
        <fullName evidence="1">Uncharacterized protein</fullName>
    </submittedName>
</protein>
<gene>
    <name evidence="1" type="ORF">S01H1_07347</name>
</gene>
<organism evidence="1">
    <name type="scientific">marine sediment metagenome</name>
    <dbReference type="NCBI Taxonomy" id="412755"/>
    <lineage>
        <taxon>unclassified sequences</taxon>
        <taxon>metagenomes</taxon>
        <taxon>ecological metagenomes</taxon>
    </lineage>
</organism>
<sequence>LIFLPILMGAEMYWTSENFDPISLPNITSRNNQVSDSSSLILTTSGDAEISANNNVAAQLSCTDTLVTEYKLTFDNVGGTTGIGTGEDGGSEWQLYSVFLTTGTEGNVTHVPDDNDVEVTLYVRASNNPDEVSDSDTYNATQTLTVTWVGP</sequence>
<feature type="non-terminal residue" evidence="1">
    <location>
        <position position="1"/>
    </location>
</feature>